<gene>
    <name evidence="2" type="ORF">E2C01_043690</name>
</gene>
<feature type="compositionally biased region" description="Acidic residues" evidence="1">
    <location>
        <begin position="151"/>
        <end position="162"/>
    </location>
</feature>
<comment type="caution">
    <text evidence="2">The sequence shown here is derived from an EMBL/GenBank/DDBJ whole genome shotgun (WGS) entry which is preliminary data.</text>
</comment>
<sequence>MGQEERTCVGEQKKISVRGWRGAVDSWTSKHRAPAITEGRRLGGCVTVPGASWRPVGGLLGSRRLWGRWQTSYAAFMRLEIRYEGESSSNNPGVTRILRSCGPLGGAAGWSKEGKQRMMLHNCVSRPKLYFITPREFDQTEKEKEQKEIKEEEEEEEETGVF</sequence>
<evidence type="ECO:0000313" key="3">
    <source>
        <dbReference type="Proteomes" id="UP000324222"/>
    </source>
</evidence>
<reference evidence="2 3" key="1">
    <citation type="submission" date="2019-05" db="EMBL/GenBank/DDBJ databases">
        <title>Another draft genome of Portunus trituberculatus and its Hox gene families provides insights of decapod evolution.</title>
        <authorList>
            <person name="Jeong J.-H."/>
            <person name="Song I."/>
            <person name="Kim S."/>
            <person name="Choi T."/>
            <person name="Kim D."/>
            <person name="Ryu S."/>
            <person name="Kim W."/>
        </authorList>
    </citation>
    <scope>NUCLEOTIDE SEQUENCE [LARGE SCALE GENOMIC DNA]</scope>
    <source>
        <tissue evidence="2">Muscle</tissue>
    </source>
</reference>
<accession>A0A5B7FX18</accession>
<proteinExistence type="predicted"/>
<feature type="region of interest" description="Disordered" evidence="1">
    <location>
        <begin position="135"/>
        <end position="162"/>
    </location>
</feature>
<name>A0A5B7FX18_PORTR</name>
<protein>
    <submittedName>
        <fullName evidence="2">Uncharacterized protein</fullName>
    </submittedName>
</protein>
<dbReference type="EMBL" id="VSRR010009153">
    <property type="protein sequence ID" value="MPC49875.1"/>
    <property type="molecule type" value="Genomic_DNA"/>
</dbReference>
<feature type="compositionally biased region" description="Basic and acidic residues" evidence="1">
    <location>
        <begin position="135"/>
        <end position="150"/>
    </location>
</feature>
<organism evidence="2 3">
    <name type="scientific">Portunus trituberculatus</name>
    <name type="common">Swimming crab</name>
    <name type="synonym">Neptunus trituberculatus</name>
    <dbReference type="NCBI Taxonomy" id="210409"/>
    <lineage>
        <taxon>Eukaryota</taxon>
        <taxon>Metazoa</taxon>
        <taxon>Ecdysozoa</taxon>
        <taxon>Arthropoda</taxon>
        <taxon>Crustacea</taxon>
        <taxon>Multicrustacea</taxon>
        <taxon>Malacostraca</taxon>
        <taxon>Eumalacostraca</taxon>
        <taxon>Eucarida</taxon>
        <taxon>Decapoda</taxon>
        <taxon>Pleocyemata</taxon>
        <taxon>Brachyura</taxon>
        <taxon>Eubrachyura</taxon>
        <taxon>Portunoidea</taxon>
        <taxon>Portunidae</taxon>
        <taxon>Portuninae</taxon>
        <taxon>Portunus</taxon>
    </lineage>
</organism>
<keyword evidence="3" id="KW-1185">Reference proteome</keyword>
<dbReference type="Proteomes" id="UP000324222">
    <property type="component" value="Unassembled WGS sequence"/>
</dbReference>
<evidence type="ECO:0000256" key="1">
    <source>
        <dbReference type="SAM" id="MobiDB-lite"/>
    </source>
</evidence>
<dbReference type="AlphaFoldDB" id="A0A5B7FX18"/>
<evidence type="ECO:0000313" key="2">
    <source>
        <dbReference type="EMBL" id="MPC49875.1"/>
    </source>
</evidence>